<evidence type="ECO:0000313" key="1">
    <source>
        <dbReference type="EMBL" id="GEU49413.1"/>
    </source>
</evidence>
<proteinExistence type="predicted"/>
<dbReference type="EMBL" id="BKCJ010002560">
    <property type="protein sequence ID" value="GEU49413.1"/>
    <property type="molecule type" value="Genomic_DNA"/>
</dbReference>
<sequence>MFDEYFEPPGVERWVPPAPATQVLINSASTPSSTIIDQDAPSTSYSTSSLEVQTPISHQGVAVEPTIKDNPSAQVEKISFSLGITPKDPSHPFVAPPTGDLVIDFMNNLGYLKELQFISKMYVNSLYQP</sequence>
<name>A0A6L2KIX0_TANCI</name>
<protein>
    <submittedName>
        <fullName evidence="1">Uncharacterized protein</fullName>
    </submittedName>
</protein>
<dbReference type="AlphaFoldDB" id="A0A6L2KIX0"/>
<comment type="caution">
    <text evidence="1">The sequence shown here is derived from an EMBL/GenBank/DDBJ whole genome shotgun (WGS) entry which is preliminary data.</text>
</comment>
<reference evidence="1" key="1">
    <citation type="journal article" date="2019" name="Sci. Rep.">
        <title>Draft genome of Tanacetum cinerariifolium, the natural source of mosquito coil.</title>
        <authorList>
            <person name="Yamashiro T."/>
            <person name="Shiraishi A."/>
            <person name="Satake H."/>
            <person name="Nakayama K."/>
        </authorList>
    </citation>
    <scope>NUCLEOTIDE SEQUENCE</scope>
</reference>
<accession>A0A6L2KIX0</accession>
<gene>
    <name evidence="1" type="ORF">Tci_021391</name>
</gene>
<organism evidence="1">
    <name type="scientific">Tanacetum cinerariifolium</name>
    <name type="common">Dalmatian daisy</name>
    <name type="synonym">Chrysanthemum cinerariifolium</name>
    <dbReference type="NCBI Taxonomy" id="118510"/>
    <lineage>
        <taxon>Eukaryota</taxon>
        <taxon>Viridiplantae</taxon>
        <taxon>Streptophyta</taxon>
        <taxon>Embryophyta</taxon>
        <taxon>Tracheophyta</taxon>
        <taxon>Spermatophyta</taxon>
        <taxon>Magnoliopsida</taxon>
        <taxon>eudicotyledons</taxon>
        <taxon>Gunneridae</taxon>
        <taxon>Pentapetalae</taxon>
        <taxon>asterids</taxon>
        <taxon>campanulids</taxon>
        <taxon>Asterales</taxon>
        <taxon>Asteraceae</taxon>
        <taxon>Asteroideae</taxon>
        <taxon>Anthemideae</taxon>
        <taxon>Anthemidinae</taxon>
        <taxon>Tanacetum</taxon>
    </lineage>
</organism>